<dbReference type="GO" id="GO:0071555">
    <property type="term" value="P:cell wall organization"/>
    <property type="evidence" value="ECO:0007669"/>
    <property type="project" value="UniProtKB-KW"/>
</dbReference>
<dbReference type="Proteomes" id="UP000434172">
    <property type="component" value="Unassembled WGS sequence"/>
</dbReference>
<keyword evidence="4 14" id="KW-0732">Signal</keyword>
<keyword evidence="9 13" id="KW-0326">Glycosidase</keyword>
<name>A0A8H3VYC7_9PEZI</name>
<dbReference type="Gene3D" id="2.160.20.10">
    <property type="entry name" value="Single-stranded right-handed beta-helix, Pectin lyase-like"/>
    <property type="match status" value="1"/>
</dbReference>
<evidence type="ECO:0000256" key="2">
    <source>
        <dbReference type="ARBA" id="ARBA00008834"/>
    </source>
</evidence>
<comment type="subcellular location">
    <subcellularLocation>
        <location evidence="1">Secreted</location>
    </subcellularLocation>
</comment>
<dbReference type="SUPFAM" id="SSF51126">
    <property type="entry name" value="Pectin lyase-like"/>
    <property type="match status" value="1"/>
</dbReference>
<feature type="chain" id="PRO_5034790835" evidence="14">
    <location>
        <begin position="16"/>
        <end position="409"/>
    </location>
</feature>
<feature type="signal peptide" evidence="14">
    <location>
        <begin position="1"/>
        <end position="15"/>
    </location>
</feature>
<keyword evidence="3" id="KW-0964">Secreted</keyword>
<keyword evidence="16" id="KW-1185">Reference proteome</keyword>
<keyword evidence="10" id="KW-0961">Cell wall biogenesis/degradation</keyword>
<dbReference type="InterPro" id="IPR000743">
    <property type="entry name" value="Glyco_hydro_28"/>
</dbReference>
<protein>
    <submittedName>
        <fullName evidence="15">Extracellular exo-polygalacturonase</fullName>
    </submittedName>
</protein>
<dbReference type="PANTHER" id="PTHR31736">
    <property type="match status" value="1"/>
</dbReference>
<dbReference type="AlphaFoldDB" id="A0A8H3VYC7"/>
<evidence type="ECO:0000256" key="12">
    <source>
        <dbReference type="ARBA" id="ARBA00037278"/>
    </source>
</evidence>
<keyword evidence="5" id="KW-0677">Repeat</keyword>
<dbReference type="EMBL" id="WOWK01000177">
    <property type="protein sequence ID" value="KAF0315972.1"/>
    <property type="molecule type" value="Genomic_DNA"/>
</dbReference>
<evidence type="ECO:0000313" key="16">
    <source>
        <dbReference type="Proteomes" id="UP000434172"/>
    </source>
</evidence>
<evidence type="ECO:0000256" key="10">
    <source>
        <dbReference type="ARBA" id="ARBA00023316"/>
    </source>
</evidence>
<accession>A0A8H3VYC7</accession>
<evidence type="ECO:0000256" key="6">
    <source>
        <dbReference type="ARBA" id="ARBA00022801"/>
    </source>
</evidence>
<dbReference type="PANTHER" id="PTHR31736:SF9">
    <property type="entry name" value="ENDO-XYLOGALACTURONAN HYDROLASE A-RELATED"/>
    <property type="match status" value="1"/>
</dbReference>
<comment type="similarity">
    <text evidence="2 13">Belongs to the glycosyl hydrolase 28 family.</text>
</comment>
<comment type="caution">
    <text evidence="15">The sequence shown here is derived from an EMBL/GenBank/DDBJ whole genome shotgun (WGS) entry which is preliminary data.</text>
</comment>
<dbReference type="GO" id="GO:0004650">
    <property type="term" value="F:polygalacturonase activity"/>
    <property type="evidence" value="ECO:0007669"/>
    <property type="project" value="InterPro"/>
</dbReference>
<keyword evidence="6 13" id="KW-0378">Hydrolase</keyword>
<dbReference type="InterPro" id="IPR012334">
    <property type="entry name" value="Pectin_lyas_fold"/>
</dbReference>
<dbReference type="GO" id="GO:0000272">
    <property type="term" value="P:polysaccharide catabolic process"/>
    <property type="evidence" value="ECO:0007669"/>
    <property type="project" value="UniProtKB-KW"/>
</dbReference>
<keyword evidence="8" id="KW-0119">Carbohydrate metabolism</keyword>
<evidence type="ECO:0000256" key="9">
    <source>
        <dbReference type="ARBA" id="ARBA00023295"/>
    </source>
</evidence>
<dbReference type="GO" id="GO:0005576">
    <property type="term" value="C:extracellular region"/>
    <property type="evidence" value="ECO:0007669"/>
    <property type="project" value="UniProtKB-SubCell"/>
</dbReference>
<evidence type="ECO:0000256" key="7">
    <source>
        <dbReference type="ARBA" id="ARBA00023180"/>
    </source>
</evidence>
<evidence type="ECO:0000256" key="8">
    <source>
        <dbReference type="ARBA" id="ARBA00023277"/>
    </source>
</evidence>
<gene>
    <name evidence="15" type="ORF">GQ607_016795</name>
</gene>
<keyword evidence="11" id="KW-0624">Polysaccharide degradation</keyword>
<evidence type="ECO:0000256" key="11">
    <source>
        <dbReference type="ARBA" id="ARBA00023326"/>
    </source>
</evidence>
<organism evidence="15 16">
    <name type="scientific">Colletotrichum asianum</name>
    <dbReference type="NCBI Taxonomy" id="702518"/>
    <lineage>
        <taxon>Eukaryota</taxon>
        <taxon>Fungi</taxon>
        <taxon>Dikarya</taxon>
        <taxon>Ascomycota</taxon>
        <taxon>Pezizomycotina</taxon>
        <taxon>Sordariomycetes</taxon>
        <taxon>Hypocreomycetidae</taxon>
        <taxon>Glomerellales</taxon>
        <taxon>Glomerellaceae</taxon>
        <taxon>Colletotrichum</taxon>
        <taxon>Colletotrichum gloeosporioides species complex</taxon>
    </lineage>
</organism>
<evidence type="ECO:0000256" key="4">
    <source>
        <dbReference type="ARBA" id="ARBA00022729"/>
    </source>
</evidence>
<evidence type="ECO:0000313" key="15">
    <source>
        <dbReference type="EMBL" id="KAF0315972.1"/>
    </source>
</evidence>
<dbReference type="Pfam" id="PF00295">
    <property type="entry name" value="Glyco_hydro_28"/>
    <property type="match status" value="1"/>
</dbReference>
<proteinExistence type="inferred from homology"/>
<reference evidence="15 16" key="1">
    <citation type="submission" date="2019-12" db="EMBL/GenBank/DDBJ databases">
        <title>A genome sequence resource for the geographically widespread anthracnose pathogen Colletotrichum asianum.</title>
        <authorList>
            <person name="Meng Y."/>
        </authorList>
    </citation>
    <scope>NUCLEOTIDE SEQUENCE [LARGE SCALE GENOMIC DNA]</scope>
    <source>
        <strain evidence="15 16">ICMP 18580</strain>
    </source>
</reference>
<evidence type="ECO:0000256" key="13">
    <source>
        <dbReference type="RuleBase" id="RU361169"/>
    </source>
</evidence>
<evidence type="ECO:0000256" key="5">
    <source>
        <dbReference type="ARBA" id="ARBA00022737"/>
    </source>
</evidence>
<keyword evidence="7" id="KW-0325">Glycoprotein</keyword>
<dbReference type="OrthoDB" id="187139at2759"/>
<comment type="function">
    <text evidence="12">Pectinolytic enzyme involved in the degradation of xylogalacturonan (xga), a galacturonan backbone heavily substituted with xylose, and which is one important component of the hairy regions of pectin. Activity requires a galacturonic acid backbone substituted with xylose.</text>
</comment>
<evidence type="ECO:0000256" key="1">
    <source>
        <dbReference type="ARBA" id="ARBA00004613"/>
    </source>
</evidence>
<dbReference type="InterPro" id="IPR011050">
    <property type="entry name" value="Pectin_lyase_fold/virulence"/>
</dbReference>
<sequence length="409" mass="41970">MVCLLKTAIAYAASAVALEASSLLRERNGGALIQRASCTPTTSGSSSKDDVPSIVAAIQKCGNGGIILIPKGTTYTIGSTLDFAGCSNCDFQLEGTLKVSEDFTYWNGKQVIINVKSITGAKIRSFTGSGIIDGNGQGSWDKFASDSTYDRPTLLYITGSSNIQVSGIAVKNPPSFGLSAAGGSANVNFRDISLSAVSTSTNLPKNTDGFDIGPATNVNLQNITVVNDDDCVALKSGADGVEIRDITYSGSHGLSIGSLGKTAGSTDFVKNVFVGNAVMKTSTKAAGIKVYPGGSTHGIATVSNITWDGVVVDNSDYACQLQTCYGETADFCKANPPTAQITDIFVKNFSGTTSTKYKGVTANIDCPAKGSCKIAFRNWKVKPASGSATVACANSSGISGVTCSSGASG</sequence>
<evidence type="ECO:0000256" key="14">
    <source>
        <dbReference type="SAM" id="SignalP"/>
    </source>
</evidence>
<evidence type="ECO:0000256" key="3">
    <source>
        <dbReference type="ARBA" id="ARBA00022525"/>
    </source>
</evidence>